<proteinExistence type="predicted"/>
<organism evidence="1 2">
    <name type="scientific">Macroventuria anomochaeta</name>
    <dbReference type="NCBI Taxonomy" id="301207"/>
    <lineage>
        <taxon>Eukaryota</taxon>
        <taxon>Fungi</taxon>
        <taxon>Dikarya</taxon>
        <taxon>Ascomycota</taxon>
        <taxon>Pezizomycotina</taxon>
        <taxon>Dothideomycetes</taxon>
        <taxon>Pleosporomycetidae</taxon>
        <taxon>Pleosporales</taxon>
        <taxon>Pleosporineae</taxon>
        <taxon>Didymellaceae</taxon>
        <taxon>Macroventuria</taxon>
    </lineage>
</organism>
<dbReference type="EMBL" id="MU006736">
    <property type="protein sequence ID" value="KAF2623613.1"/>
    <property type="molecule type" value="Genomic_DNA"/>
</dbReference>
<dbReference type="Proteomes" id="UP000799754">
    <property type="component" value="Unassembled WGS sequence"/>
</dbReference>
<accession>A0ACB6RP68</accession>
<evidence type="ECO:0000313" key="1">
    <source>
        <dbReference type="EMBL" id="KAF2623613.1"/>
    </source>
</evidence>
<reference evidence="1" key="1">
    <citation type="journal article" date="2020" name="Stud. Mycol.">
        <title>101 Dothideomycetes genomes: a test case for predicting lifestyles and emergence of pathogens.</title>
        <authorList>
            <person name="Haridas S."/>
            <person name="Albert R."/>
            <person name="Binder M."/>
            <person name="Bloem J."/>
            <person name="Labutti K."/>
            <person name="Salamov A."/>
            <person name="Andreopoulos B."/>
            <person name="Baker S."/>
            <person name="Barry K."/>
            <person name="Bills G."/>
            <person name="Bluhm B."/>
            <person name="Cannon C."/>
            <person name="Castanera R."/>
            <person name="Culley D."/>
            <person name="Daum C."/>
            <person name="Ezra D."/>
            <person name="Gonzalez J."/>
            <person name="Henrissat B."/>
            <person name="Kuo A."/>
            <person name="Liang C."/>
            <person name="Lipzen A."/>
            <person name="Lutzoni F."/>
            <person name="Magnuson J."/>
            <person name="Mondo S."/>
            <person name="Nolan M."/>
            <person name="Ohm R."/>
            <person name="Pangilinan J."/>
            <person name="Park H.-J."/>
            <person name="Ramirez L."/>
            <person name="Alfaro M."/>
            <person name="Sun H."/>
            <person name="Tritt A."/>
            <person name="Yoshinaga Y."/>
            <person name="Zwiers L.-H."/>
            <person name="Turgeon B."/>
            <person name="Goodwin S."/>
            <person name="Spatafora J."/>
            <person name="Crous P."/>
            <person name="Grigoriev I."/>
        </authorList>
    </citation>
    <scope>NUCLEOTIDE SEQUENCE</scope>
    <source>
        <strain evidence="1">CBS 525.71</strain>
    </source>
</reference>
<name>A0ACB6RP68_9PLEO</name>
<keyword evidence="2" id="KW-1185">Reference proteome</keyword>
<comment type="caution">
    <text evidence="1">The sequence shown here is derived from an EMBL/GenBank/DDBJ whole genome shotgun (WGS) entry which is preliminary data.</text>
</comment>
<feature type="non-terminal residue" evidence="1">
    <location>
        <position position="50"/>
    </location>
</feature>
<sequence length="50" mass="5668">STLQLQRIAHENLGLGTWKRTDEQIPVTNKGDILGVFDTTDRKHARLVKP</sequence>
<feature type="non-terminal residue" evidence="1">
    <location>
        <position position="1"/>
    </location>
</feature>
<protein>
    <submittedName>
        <fullName evidence="1">Uncharacterized protein</fullName>
    </submittedName>
</protein>
<gene>
    <name evidence="1" type="ORF">BU25DRAFT_308937</name>
</gene>
<evidence type="ECO:0000313" key="2">
    <source>
        <dbReference type="Proteomes" id="UP000799754"/>
    </source>
</evidence>